<name>A0A4V2UMX8_9FIRM</name>
<gene>
    <name evidence="3" type="ORF">EDD74_1505</name>
    <name evidence="2" type="ORF">FAEUMB_19900</name>
</gene>
<reference evidence="3 4" key="2">
    <citation type="submission" date="2019-03" db="EMBL/GenBank/DDBJ databases">
        <title>Genomic Encyclopedia of Type Strains, Phase IV (KMG-IV): sequencing the most valuable type-strain genomes for metagenomic binning, comparative biology and taxonomic classification.</title>
        <authorList>
            <person name="Goeker M."/>
        </authorList>
    </citation>
    <scope>NUCLEOTIDE SEQUENCE [LARGE SCALE GENOMIC DNA]</scope>
    <source>
        <strain evidence="3 4">DSM 103426</strain>
    </source>
</reference>
<dbReference type="EMBL" id="BHEO01000008">
    <property type="protein sequence ID" value="GBU05449.1"/>
    <property type="molecule type" value="Genomic_DNA"/>
</dbReference>
<evidence type="ECO:0000256" key="1">
    <source>
        <dbReference type="SAM" id="Phobius"/>
    </source>
</evidence>
<keyword evidence="5" id="KW-1185">Reference proteome</keyword>
<accession>A0A4V2UMX8</accession>
<feature type="transmembrane region" description="Helical" evidence="1">
    <location>
        <begin position="185"/>
        <end position="208"/>
    </location>
</feature>
<comment type="caution">
    <text evidence="3">The sequence shown here is derived from an EMBL/GenBank/DDBJ whole genome shotgun (WGS) entry which is preliminary data.</text>
</comment>
<evidence type="ECO:0008006" key="6">
    <source>
        <dbReference type="Google" id="ProtNLM"/>
    </source>
</evidence>
<dbReference type="EMBL" id="SLZV01000050">
    <property type="protein sequence ID" value="TCS59851.1"/>
    <property type="molecule type" value="Genomic_DNA"/>
</dbReference>
<feature type="transmembrane region" description="Helical" evidence="1">
    <location>
        <begin position="47"/>
        <end position="70"/>
    </location>
</feature>
<evidence type="ECO:0000313" key="3">
    <source>
        <dbReference type="EMBL" id="TCS59851.1"/>
    </source>
</evidence>
<reference evidence="2 5" key="1">
    <citation type="journal article" date="2018" name="Int. J. Syst. Evol. Microbiol.">
        <title>Draft Genome Sequence of Faecalimonas umbilicata JCM 30896T, an Acetate-Producing Bacterium Isolated from Human Feces.</title>
        <authorList>
            <person name="Sakamoto M."/>
            <person name="Ikeyama N."/>
            <person name="Yuki M."/>
            <person name="Ohkuma M."/>
        </authorList>
    </citation>
    <scope>NUCLEOTIDE SEQUENCE [LARGE SCALE GENOMIC DNA]</scope>
    <source>
        <strain evidence="2 5">EGH7</strain>
    </source>
</reference>
<dbReference type="AlphaFoldDB" id="A0A4V2UMX8"/>
<dbReference type="Proteomes" id="UP000294613">
    <property type="component" value="Unassembled WGS sequence"/>
</dbReference>
<protein>
    <recommendedName>
        <fullName evidence="6">ABC-2 family transporter</fullName>
    </recommendedName>
</protein>
<feature type="transmembrane region" description="Helical" evidence="1">
    <location>
        <begin position="106"/>
        <end position="125"/>
    </location>
</feature>
<dbReference type="Proteomes" id="UP000702954">
    <property type="component" value="Unassembled WGS sequence"/>
</dbReference>
<evidence type="ECO:0000313" key="4">
    <source>
        <dbReference type="Proteomes" id="UP000294613"/>
    </source>
</evidence>
<dbReference type="RefSeq" id="WP_016439253.1">
    <property type="nucleotide sequence ID" value="NZ_BHEO01000008.1"/>
</dbReference>
<sequence>MLSRLMKYEMRSQSRLLLPLHALLLLASILGRFFITGKVYERVPTVVFIILITLYLFSLVGISTGTQLFISVRFYQSLFSDEGYLAFTLPVTPGQHLLARTLVGGLWALIDTVIIFASFIILVMVPEVSAHWPELSEALTKELGMDSNAFFILMFLLNCISAFTGIILIYFCIAVGQLFSKHRILMALLTYLGLTALVSVIVLLTSVLSGTLPNTIGFGSETTRFFTESYSQTEYFLSITKNSLILAIVQAVIAYVITHYILSKKINLN</sequence>
<evidence type="ECO:0000313" key="2">
    <source>
        <dbReference type="EMBL" id="GBU05449.1"/>
    </source>
</evidence>
<proteinExistence type="predicted"/>
<organism evidence="3 4">
    <name type="scientific">Faecalimonas umbilicata</name>
    <dbReference type="NCBI Taxonomy" id="1912855"/>
    <lineage>
        <taxon>Bacteria</taxon>
        <taxon>Bacillati</taxon>
        <taxon>Bacillota</taxon>
        <taxon>Clostridia</taxon>
        <taxon>Lachnospirales</taxon>
        <taxon>Lachnospiraceae</taxon>
        <taxon>Faecalimonas</taxon>
    </lineage>
</organism>
<feature type="transmembrane region" description="Helical" evidence="1">
    <location>
        <begin position="149"/>
        <end position="173"/>
    </location>
</feature>
<keyword evidence="1" id="KW-0472">Membrane</keyword>
<keyword evidence="1" id="KW-0812">Transmembrane</keyword>
<keyword evidence="1" id="KW-1133">Transmembrane helix</keyword>
<evidence type="ECO:0000313" key="5">
    <source>
        <dbReference type="Proteomes" id="UP000702954"/>
    </source>
</evidence>
<feature type="transmembrane region" description="Helical" evidence="1">
    <location>
        <begin position="244"/>
        <end position="262"/>
    </location>
</feature>